<dbReference type="OrthoDB" id="2972613at2"/>
<gene>
    <name evidence="1" type="ORF">F7732_02895</name>
</gene>
<dbReference type="InterPro" id="IPR036638">
    <property type="entry name" value="HLH_DNA-bd_sf"/>
</dbReference>
<dbReference type="Proteomes" id="UP000441354">
    <property type="component" value="Unassembled WGS sequence"/>
</dbReference>
<dbReference type="InterPro" id="IPR053028">
    <property type="entry name" value="Spo0E-like_phosphatase"/>
</dbReference>
<evidence type="ECO:0000313" key="2">
    <source>
        <dbReference type="Proteomes" id="UP000441354"/>
    </source>
</evidence>
<name>A0A7V7RR27_9BACI</name>
<keyword evidence="2" id="KW-1185">Reference proteome</keyword>
<protein>
    <submittedName>
        <fullName evidence="1">Aspartyl-phosphate phosphatase Spo0E family protein</fullName>
    </submittedName>
</protein>
<dbReference type="GO" id="GO:0046983">
    <property type="term" value="F:protein dimerization activity"/>
    <property type="evidence" value="ECO:0007669"/>
    <property type="project" value="InterPro"/>
</dbReference>
<comment type="caution">
    <text evidence="1">The sequence shown here is derived from an EMBL/GenBank/DDBJ whole genome shotgun (WGS) entry which is preliminary data.</text>
</comment>
<dbReference type="PANTHER" id="PTHR41263:SF1">
    <property type="entry name" value="ASPARTYL-PHOSPHATE PHOSPHATASE YISI"/>
    <property type="match status" value="1"/>
</dbReference>
<evidence type="ECO:0000313" key="1">
    <source>
        <dbReference type="EMBL" id="KAB2335923.1"/>
    </source>
</evidence>
<dbReference type="InterPro" id="IPR037208">
    <property type="entry name" value="Spo0E-like_sf"/>
</dbReference>
<proteinExistence type="predicted"/>
<reference evidence="1 2" key="1">
    <citation type="journal article" date="2014" name="Arch. Microbiol.">
        <title>Bacillus mesophilum sp. nov., strain IITR-54T, a novel 4-chlorobiphenyl dechlorinating bacterium.</title>
        <authorList>
            <person name="Manickam N."/>
            <person name="Singh N.K."/>
            <person name="Bajaj A."/>
            <person name="Kumar R.M."/>
            <person name="Kaur G."/>
            <person name="Kaur N."/>
            <person name="Bala M."/>
            <person name="Kumar A."/>
            <person name="Mayilraj S."/>
        </authorList>
    </citation>
    <scope>NUCLEOTIDE SEQUENCE [LARGE SCALE GENOMIC DNA]</scope>
    <source>
        <strain evidence="1 2">IITR-54</strain>
    </source>
</reference>
<organism evidence="1 2">
    <name type="scientific">Bacillus mesophilum</name>
    <dbReference type="NCBI Taxonomy" id="1071718"/>
    <lineage>
        <taxon>Bacteria</taxon>
        <taxon>Bacillati</taxon>
        <taxon>Bacillota</taxon>
        <taxon>Bacilli</taxon>
        <taxon>Bacillales</taxon>
        <taxon>Bacillaceae</taxon>
        <taxon>Bacillus</taxon>
    </lineage>
</organism>
<sequence>MNKNELLALIEKKRSELIQVAMSSGLNSTDAIKYSQELDALLNEYNRTFLKKA</sequence>
<dbReference type="EMBL" id="WBOT01000001">
    <property type="protein sequence ID" value="KAB2335923.1"/>
    <property type="molecule type" value="Genomic_DNA"/>
</dbReference>
<dbReference type="GO" id="GO:0043937">
    <property type="term" value="P:regulation of sporulation"/>
    <property type="evidence" value="ECO:0007669"/>
    <property type="project" value="InterPro"/>
</dbReference>
<dbReference type="Gene3D" id="4.10.280.10">
    <property type="entry name" value="Helix-loop-helix DNA-binding domain"/>
    <property type="match status" value="1"/>
</dbReference>
<dbReference type="SUPFAM" id="SSF140500">
    <property type="entry name" value="BAS1536-like"/>
    <property type="match status" value="1"/>
</dbReference>
<dbReference type="Pfam" id="PF09388">
    <property type="entry name" value="SpoOE-like"/>
    <property type="match status" value="1"/>
</dbReference>
<dbReference type="AlphaFoldDB" id="A0A7V7RR27"/>
<dbReference type="InterPro" id="IPR018540">
    <property type="entry name" value="Spo0E-like"/>
</dbReference>
<accession>A0A7V7RR27</accession>
<dbReference type="PANTHER" id="PTHR41263">
    <property type="entry name" value="ASPARTYL-PHOSPHATE PHOSPHATASE YISI"/>
    <property type="match status" value="1"/>
</dbReference>